<evidence type="ECO:0000313" key="1">
    <source>
        <dbReference type="EMBL" id="MBC6680421.1"/>
    </source>
</evidence>
<dbReference type="Proteomes" id="UP000602647">
    <property type="component" value="Unassembled WGS sequence"/>
</dbReference>
<name>A0A923NM05_9FIRM</name>
<gene>
    <name evidence="1" type="ORF">H9L42_11385</name>
</gene>
<sequence length="128" mass="14679">MQLLVPFAQNVRASRTKPRIFANLFARRNFCSIISGICSELKWTGIYKEMRNDSRIYIQDKLANLAAQTEILWSTLEAIHDAMEGKLWANTFGKRGGMFARWFPDVCPLISCGLSTDYQRNSASFLMF</sequence>
<protein>
    <submittedName>
        <fullName evidence="1">Uncharacterized protein</fullName>
    </submittedName>
</protein>
<accession>A0A923NM05</accession>
<proteinExistence type="predicted"/>
<evidence type="ECO:0000313" key="2">
    <source>
        <dbReference type="Proteomes" id="UP000602647"/>
    </source>
</evidence>
<organism evidence="1 2">
    <name type="scientific">Zhenpiania hominis</name>
    <dbReference type="NCBI Taxonomy" id="2763644"/>
    <lineage>
        <taxon>Bacteria</taxon>
        <taxon>Bacillati</taxon>
        <taxon>Bacillota</taxon>
        <taxon>Clostridia</taxon>
        <taxon>Peptostreptococcales</taxon>
        <taxon>Anaerovoracaceae</taxon>
        <taxon>Zhenpiania</taxon>
    </lineage>
</organism>
<keyword evidence="2" id="KW-1185">Reference proteome</keyword>
<comment type="caution">
    <text evidence="1">The sequence shown here is derived from an EMBL/GenBank/DDBJ whole genome shotgun (WGS) entry which is preliminary data.</text>
</comment>
<dbReference type="RefSeq" id="WP_187303521.1">
    <property type="nucleotide sequence ID" value="NZ_CBCTQH010000006.1"/>
</dbReference>
<reference evidence="1" key="1">
    <citation type="submission" date="2020-08" db="EMBL/GenBank/DDBJ databases">
        <title>Genome public.</title>
        <authorList>
            <person name="Liu C."/>
            <person name="Sun Q."/>
        </authorList>
    </citation>
    <scope>NUCLEOTIDE SEQUENCE</scope>
    <source>
        <strain evidence="1">BX12</strain>
    </source>
</reference>
<dbReference type="AlphaFoldDB" id="A0A923NM05"/>
<dbReference type="EMBL" id="JACRYT010000013">
    <property type="protein sequence ID" value="MBC6680421.1"/>
    <property type="molecule type" value="Genomic_DNA"/>
</dbReference>